<evidence type="ECO:0000256" key="1">
    <source>
        <dbReference type="SAM" id="Phobius"/>
    </source>
</evidence>
<dbReference type="RefSeq" id="WP_217270497.1">
    <property type="nucleotide sequence ID" value="NZ_BLTE01000007.1"/>
</dbReference>
<feature type="transmembrane region" description="Helical" evidence="1">
    <location>
        <begin position="61"/>
        <end position="78"/>
    </location>
</feature>
<name>A0A6V8LW07_9BACT</name>
<protein>
    <recommendedName>
        <fullName evidence="2">Zinc-ribbon domain-containing protein</fullName>
    </recommendedName>
</protein>
<comment type="caution">
    <text evidence="3">The sequence shown here is derived from an EMBL/GenBank/DDBJ whole genome shotgun (WGS) entry which is preliminary data.</text>
</comment>
<sequence>MICNKCGRENPDEALACQACGHKLQSGRAPGGPGARGLEPLPLLTGRDPLDARRAARLREAWAVALAVALGWLGFSLAEMVWPVLALGALAAAWALLRGIGWRD</sequence>
<keyword evidence="1" id="KW-1133">Transmembrane helix</keyword>
<reference evidence="3 4" key="2">
    <citation type="submission" date="2020-05" db="EMBL/GenBank/DDBJ databases">
        <title>Draft genome sequence of Desulfovibrio sp. strainFSS-1.</title>
        <authorList>
            <person name="Shimoshige H."/>
            <person name="Kobayashi H."/>
            <person name="Maekawa T."/>
        </authorList>
    </citation>
    <scope>NUCLEOTIDE SEQUENCE [LARGE SCALE GENOMIC DNA]</scope>
    <source>
        <strain evidence="3 4">SIID29052-01</strain>
    </source>
</reference>
<keyword evidence="1" id="KW-0472">Membrane</keyword>
<reference evidence="3 4" key="1">
    <citation type="submission" date="2020-04" db="EMBL/GenBank/DDBJ databases">
        <authorList>
            <consortium name="Desulfovibrio sp. FSS-1 genome sequencing consortium"/>
            <person name="Shimoshige H."/>
            <person name="Kobayashi H."/>
            <person name="Maekawa T."/>
        </authorList>
    </citation>
    <scope>NUCLEOTIDE SEQUENCE [LARGE SCALE GENOMIC DNA]</scope>
    <source>
        <strain evidence="3 4">SIID29052-01</strain>
    </source>
</reference>
<evidence type="ECO:0000313" key="3">
    <source>
        <dbReference type="EMBL" id="GFK93996.1"/>
    </source>
</evidence>
<keyword evidence="4" id="KW-1185">Reference proteome</keyword>
<feature type="transmembrane region" description="Helical" evidence="1">
    <location>
        <begin position="84"/>
        <end position="101"/>
    </location>
</feature>
<keyword evidence="1" id="KW-0812">Transmembrane</keyword>
<evidence type="ECO:0000313" key="4">
    <source>
        <dbReference type="Proteomes" id="UP000494245"/>
    </source>
</evidence>
<dbReference type="AlphaFoldDB" id="A0A6V8LW07"/>
<dbReference type="Pfam" id="PF13240">
    <property type="entry name" value="Zn_Ribbon_1"/>
    <property type="match status" value="1"/>
</dbReference>
<dbReference type="Proteomes" id="UP000494245">
    <property type="component" value="Unassembled WGS sequence"/>
</dbReference>
<gene>
    <name evidence="3" type="ORF">NNJEOMEG_01834</name>
</gene>
<dbReference type="InterPro" id="IPR026870">
    <property type="entry name" value="Zinc_ribbon_dom"/>
</dbReference>
<proteinExistence type="predicted"/>
<feature type="domain" description="Zinc-ribbon" evidence="2">
    <location>
        <begin position="3"/>
        <end position="24"/>
    </location>
</feature>
<accession>A0A6V8LW07</accession>
<organism evidence="3 4">
    <name type="scientific">Fundidesulfovibrio magnetotacticus</name>
    <dbReference type="NCBI Taxonomy" id="2730080"/>
    <lineage>
        <taxon>Bacteria</taxon>
        <taxon>Pseudomonadati</taxon>
        <taxon>Thermodesulfobacteriota</taxon>
        <taxon>Desulfovibrionia</taxon>
        <taxon>Desulfovibrionales</taxon>
        <taxon>Desulfovibrionaceae</taxon>
        <taxon>Fundidesulfovibrio</taxon>
    </lineage>
</organism>
<dbReference type="EMBL" id="BLTE01000007">
    <property type="protein sequence ID" value="GFK93996.1"/>
    <property type="molecule type" value="Genomic_DNA"/>
</dbReference>
<evidence type="ECO:0000259" key="2">
    <source>
        <dbReference type="Pfam" id="PF13240"/>
    </source>
</evidence>